<dbReference type="PROSITE" id="PS51105">
    <property type="entry name" value="PTS_EIIC_TYPE_3"/>
    <property type="match status" value="1"/>
</dbReference>
<comment type="subcellular location">
    <subcellularLocation>
        <location evidence="1">Cell membrane</location>
        <topology evidence="1">Multi-pass membrane protein</topology>
    </subcellularLocation>
</comment>
<reference evidence="12" key="1">
    <citation type="submission" date="2016-10" db="EMBL/GenBank/DDBJ databases">
        <authorList>
            <person name="Varghese N."/>
            <person name="Submissions S."/>
        </authorList>
    </citation>
    <scope>NUCLEOTIDE SEQUENCE [LARGE SCALE GENOMIC DNA]</scope>
    <source>
        <strain evidence="12">DSM 18579</strain>
    </source>
</reference>
<dbReference type="Pfam" id="PF02378">
    <property type="entry name" value="PTS_EIIC"/>
    <property type="match status" value="1"/>
</dbReference>
<evidence type="ECO:0000256" key="5">
    <source>
        <dbReference type="ARBA" id="ARBA00022692"/>
    </source>
</evidence>
<keyword evidence="3 8" id="KW-1003">Cell membrane</keyword>
<keyword evidence="7 8" id="KW-0472">Membrane</keyword>
<dbReference type="PANTHER" id="PTHR33989:SF10">
    <property type="entry name" value="PERMEASE IIC COMPONENT"/>
    <property type="match status" value="1"/>
</dbReference>
<evidence type="ECO:0000256" key="8">
    <source>
        <dbReference type="PIRNR" id="PIRNR006351"/>
    </source>
</evidence>
<feature type="transmembrane region" description="Helical" evidence="9">
    <location>
        <begin position="188"/>
        <end position="213"/>
    </location>
</feature>
<dbReference type="GO" id="GO:0009401">
    <property type="term" value="P:phosphoenolpyruvate-dependent sugar phosphotransferase system"/>
    <property type="evidence" value="ECO:0007669"/>
    <property type="project" value="InterPro"/>
</dbReference>
<dbReference type="Proteomes" id="UP000242642">
    <property type="component" value="Unassembled WGS sequence"/>
</dbReference>
<evidence type="ECO:0000256" key="7">
    <source>
        <dbReference type="ARBA" id="ARBA00023136"/>
    </source>
</evidence>
<dbReference type="PIRSF" id="PIRSF006351">
    <property type="entry name" value="PTS_EIIC-Cellobiose"/>
    <property type="match status" value="1"/>
</dbReference>
<evidence type="ECO:0000256" key="4">
    <source>
        <dbReference type="ARBA" id="ARBA00022597"/>
    </source>
</evidence>
<evidence type="ECO:0000256" key="1">
    <source>
        <dbReference type="ARBA" id="ARBA00004651"/>
    </source>
</evidence>
<keyword evidence="5 9" id="KW-0812">Transmembrane</keyword>
<dbReference type="GO" id="GO:0005886">
    <property type="term" value="C:plasma membrane"/>
    <property type="evidence" value="ECO:0007669"/>
    <property type="project" value="UniProtKB-SubCell"/>
</dbReference>
<proteinExistence type="predicted"/>
<keyword evidence="12" id="KW-1185">Reference proteome</keyword>
<feature type="transmembrane region" description="Helical" evidence="9">
    <location>
        <begin position="296"/>
        <end position="316"/>
    </location>
</feature>
<feature type="transmembrane region" description="Helical" evidence="9">
    <location>
        <begin position="354"/>
        <end position="373"/>
    </location>
</feature>
<feature type="transmembrane region" description="Helical" evidence="9">
    <location>
        <begin position="73"/>
        <end position="96"/>
    </location>
</feature>
<evidence type="ECO:0000259" key="10">
    <source>
        <dbReference type="PROSITE" id="PS51105"/>
    </source>
</evidence>
<comment type="function">
    <text evidence="8">The phosphoenolpyruvate-dependent sugar phosphotransferase system (PTS), a major carbohydrate active -transport system, catalyzes the phosphorylation of incoming sugar substrates concomitant with their translocation across the cell membrane.</text>
</comment>
<evidence type="ECO:0000313" key="11">
    <source>
        <dbReference type="EMBL" id="SET32743.1"/>
    </source>
</evidence>
<evidence type="ECO:0000256" key="6">
    <source>
        <dbReference type="ARBA" id="ARBA00022989"/>
    </source>
</evidence>
<dbReference type="GO" id="GO:0008982">
    <property type="term" value="F:protein-N(PI)-phosphohistidine-sugar phosphotransferase activity"/>
    <property type="evidence" value="ECO:0007669"/>
    <property type="project" value="UniProtKB-UniRule"/>
</dbReference>
<dbReference type="NCBIfam" id="TIGR00410">
    <property type="entry name" value="lacE"/>
    <property type="match status" value="1"/>
</dbReference>
<evidence type="ECO:0000256" key="2">
    <source>
        <dbReference type="ARBA" id="ARBA00022448"/>
    </source>
</evidence>
<dbReference type="PANTHER" id="PTHR33989">
    <property type="match status" value="1"/>
</dbReference>
<dbReference type="GO" id="GO:1901264">
    <property type="term" value="P:carbohydrate derivative transport"/>
    <property type="evidence" value="ECO:0007669"/>
    <property type="project" value="TreeGrafter"/>
</dbReference>
<evidence type="ECO:0000313" key="12">
    <source>
        <dbReference type="Proteomes" id="UP000242642"/>
    </source>
</evidence>
<dbReference type="RefSeq" id="WP_093320522.1">
    <property type="nucleotide sequence ID" value="NZ_FOHV01000017.1"/>
</dbReference>
<feature type="transmembrane region" description="Helical" evidence="9">
    <location>
        <begin position="26"/>
        <end position="52"/>
    </location>
</feature>
<keyword evidence="2 8" id="KW-0813">Transport</keyword>
<gene>
    <name evidence="11" type="ORF">SAMN02583745_02021</name>
</gene>
<feature type="transmembrane region" description="Helical" evidence="9">
    <location>
        <begin position="404"/>
        <end position="422"/>
    </location>
</feature>
<feature type="transmembrane region" description="Helical" evidence="9">
    <location>
        <begin position="234"/>
        <end position="254"/>
    </location>
</feature>
<dbReference type="InterPro" id="IPR004501">
    <property type="entry name" value="PTS_EIIC_3"/>
</dbReference>
<dbReference type="STRING" id="1123402.SAMN02583745_02021"/>
<protein>
    <recommendedName>
        <fullName evidence="8">Permease IIC component</fullName>
    </recommendedName>
</protein>
<evidence type="ECO:0000256" key="9">
    <source>
        <dbReference type="SAM" id="Phobius"/>
    </source>
</evidence>
<dbReference type="InterPro" id="IPR051088">
    <property type="entry name" value="PTS_Sugar-EIIC/EIIB"/>
</dbReference>
<feature type="transmembrane region" description="Helical" evidence="9">
    <location>
        <begin position="108"/>
        <end position="128"/>
    </location>
</feature>
<dbReference type="OrthoDB" id="5843984at2"/>
<evidence type="ECO:0000256" key="3">
    <source>
        <dbReference type="ARBA" id="ARBA00022475"/>
    </source>
</evidence>
<feature type="domain" description="PTS EIIC type-3" evidence="10">
    <location>
        <begin position="3"/>
        <end position="422"/>
    </location>
</feature>
<sequence length="444" mass="47928">MSKLDSFAIFAGRLGGQVHLRSLRDAFALLMPLFFLAGIAVLLNAVVFPWTAKTIASMIDGGNEQSILSNFQVFGSGIVNATLGSTSLLIAPAIAYMLSKNKGFDNPIASSVIALSILIVLMPLQVPIQIDGQVHNMWGYIAFSNIGTAGMFSGIVVGLLGTELFIFFNKRNLQIKLGENVPPQVGKSFAIMIPAILTICVFALLATLLKVCFETDLISFIGKWIQEPLRSVNTSLFGYILIYSLGNFLFTLGIHQTVLSGALLDPFMLINMNENVAAFNAGQEIPHILTSSFQTIYPQMGGTGGTISLLLAIFLFSKSKASRNVAKVAAAPSVFEINEPVIFGFPIVFNLPMIIPFVGVPIVSTLIAYYATALGMVSKTVVLIPWTTPPLISGYLATAGDWRAVLLQLLLIFIGAAIYLPFMKISEAIAQKYETLQEQSVKTV</sequence>
<keyword evidence="4 8" id="KW-0762">Sugar transport</keyword>
<accession>A0A1I0DKQ6</accession>
<dbReference type="InterPro" id="IPR004796">
    <property type="entry name" value="PTS_IIC_cello"/>
</dbReference>
<organism evidence="11 12">
    <name type="scientific">Thorsellia anophelis DSM 18579</name>
    <dbReference type="NCBI Taxonomy" id="1123402"/>
    <lineage>
        <taxon>Bacteria</taxon>
        <taxon>Pseudomonadati</taxon>
        <taxon>Pseudomonadota</taxon>
        <taxon>Gammaproteobacteria</taxon>
        <taxon>Enterobacterales</taxon>
        <taxon>Thorselliaceae</taxon>
        <taxon>Thorsellia</taxon>
    </lineage>
</organism>
<dbReference type="EMBL" id="FOHV01000017">
    <property type="protein sequence ID" value="SET32743.1"/>
    <property type="molecule type" value="Genomic_DNA"/>
</dbReference>
<name>A0A1I0DKQ6_9GAMM</name>
<dbReference type="AlphaFoldDB" id="A0A1I0DKQ6"/>
<dbReference type="InterPro" id="IPR003352">
    <property type="entry name" value="PTS_EIIC"/>
</dbReference>
<feature type="transmembrane region" description="Helical" evidence="9">
    <location>
        <begin position="140"/>
        <end position="168"/>
    </location>
</feature>
<keyword evidence="6 9" id="KW-1133">Transmembrane helix</keyword>